<keyword evidence="2" id="KW-0238">DNA-binding</keyword>
<dbReference type="SUPFAM" id="SSF46894">
    <property type="entry name" value="C-terminal effector domain of the bipartite response regulators"/>
    <property type="match status" value="1"/>
</dbReference>
<sequence length="212" mass="23446">MESRSDRRSRPLGRVWISCSYPLLRAGLVKALSPRARVYAGQEPPLGENPSFVILCAENVDDLNRGLDHVHERAPGAKTLLLSVQLDLPLARLALQRGVRGFIHAGMSPDQIFRSLDVIARGELAVPRNILEALALDDGKDRPRELPQLTPRQREILELVAEGLTNAQIAGRLHLSESSVKQHLRGAYRALNVRNRTEAANLVRNAGDGPLW</sequence>
<dbReference type="PANTHER" id="PTHR44688">
    <property type="entry name" value="DNA-BINDING TRANSCRIPTIONAL ACTIVATOR DEVR_DOSR"/>
    <property type="match status" value="1"/>
</dbReference>
<reference evidence="5 6" key="1">
    <citation type="submission" date="2019-03" db="EMBL/GenBank/DDBJ databases">
        <title>Whole genome sequence of a novel Rubrobacter taiwanensis strain, isolated from Yellowstone National Park.</title>
        <authorList>
            <person name="Freed S."/>
            <person name="Ramaley R.F."/>
            <person name="Kyndt J.A."/>
        </authorList>
    </citation>
    <scope>NUCLEOTIDE SEQUENCE [LARGE SCALE GENOMIC DNA]</scope>
    <source>
        <strain evidence="5 6">Yellowstone</strain>
    </source>
</reference>
<organism evidence="5 6">
    <name type="scientific">Rubrobacter taiwanensis</name>
    <dbReference type="NCBI Taxonomy" id="185139"/>
    <lineage>
        <taxon>Bacteria</taxon>
        <taxon>Bacillati</taxon>
        <taxon>Actinomycetota</taxon>
        <taxon>Rubrobacteria</taxon>
        <taxon>Rubrobacterales</taxon>
        <taxon>Rubrobacteraceae</taxon>
        <taxon>Rubrobacter</taxon>
    </lineage>
</organism>
<evidence type="ECO:0000256" key="1">
    <source>
        <dbReference type="ARBA" id="ARBA00023015"/>
    </source>
</evidence>
<evidence type="ECO:0000313" key="6">
    <source>
        <dbReference type="Proteomes" id="UP000295244"/>
    </source>
</evidence>
<dbReference type="AlphaFoldDB" id="A0A4R1BQV5"/>
<dbReference type="OrthoDB" id="9808843at2"/>
<dbReference type="InterPro" id="IPR000792">
    <property type="entry name" value="Tscrpt_reg_LuxR_C"/>
</dbReference>
<dbReference type="GO" id="GO:0006355">
    <property type="term" value="P:regulation of DNA-templated transcription"/>
    <property type="evidence" value="ECO:0007669"/>
    <property type="project" value="InterPro"/>
</dbReference>
<dbReference type="GO" id="GO:0003677">
    <property type="term" value="F:DNA binding"/>
    <property type="evidence" value="ECO:0007669"/>
    <property type="project" value="UniProtKB-KW"/>
</dbReference>
<keyword evidence="1" id="KW-0805">Transcription regulation</keyword>
<dbReference type="Pfam" id="PF00196">
    <property type="entry name" value="GerE"/>
    <property type="match status" value="1"/>
</dbReference>
<dbReference type="Gene3D" id="1.10.10.10">
    <property type="entry name" value="Winged helix-like DNA-binding domain superfamily/Winged helix DNA-binding domain"/>
    <property type="match status" value="1"/>
</dbReference>
<protein>
    <submittedName>
        <fullName evidence="5">Response regulator transcription factor</fullName>
    </submittedName>
</protein>
<dbReference type="InterPro" id="IPR016032">
    <property type="entry name" value="Sig_transdc_resp-reg_C-effctor"/>
</dbReference>
<evidence type="ECO:0000313" key="5">
    <source>
        <dbReference type="EMBL" id="TCJ20104.1"/>
    </source>
</evidence>
<keyword evidence="3" id="KW-0804">Transcription</keyword>
<evidence type="ECO:0000256" key="2">
    <source>
        <dbReference type="ARBA" id="ARBA00023125"/>
    </source>
</evidence>
<feature type="domain" description="HTH luxR-type" evidence="4">
    <location>
        <begin position="142"/>
        <end position="207"/>
    </location>
</feature>
<dbReference type="PANTHER" id="PTHR44688:SF16">
    <property type="entry name" value="DNA-BINDING TRANSCRIPTIONAL ACTIVATOR DEVR_DOSR"/>
    <property type="match status" value="1"/>
</dbReference>
<gene>
    <name evidence="5" type="ORF">E0L93_03950</name>
</gene>
<keyword evidence="6" id="KW-1185">Reference proteome</keyword>
<dbReference type="CDD" id="cd06170">
    <property type="entry name" value="LuxR_C_like"/>
    <property type="match status" value="1"/>
</dbReference>
<dbReference type="Proteomes" id="UP000295244">
    <property type="component" value="Unassembled WGS sequence"/>
</dbReference>
<dbReference type="PRINTS" id="PR00038">
    <property type="entry name" value="HTHLUXR"/>
</dbReference>
<dbReference type="PROSITE" id="PS50043">
    <property type="entry name" value="HTH_LUXR_2"/>
    <property type="match status" value="1"/>
</dbReference>
<accession>A0A4R1BQV5</accession>
<name>A0A4R1BQV5_9ACTN</name>
<dbReference type="EMBL" id="SKBU01000006">
    <property type="protein sequence ID" value="TCJ20104.1"/>
    <property type="molecule type" value="Genomic_DNA"/>
</dbReference>
<dbReference type="Gene3D" id="3.40.50.2300">
    <property type="match status" value="1"/>
</dbReference>
<evidence type="ECO:0000259" key="4">
    <source>
        <dbReference type="PROSITE" id="PS50043"/>
    </source>
</evidence>
<dbReference type="InterPro" id="IPR036388">
    <property type="entry name" value="WH-like_DNA-bd_sf"/>
</dbReference>
<proteinExistence type="predicted"/>
<dbReference type="RefSeq" id="WP_132688719.1">
    <property type="nucleotide sequence ID" value="NZ_SKBU01000006.1"/>
</dbReference>
<comment type="caution">
    <text evidence="5">The sequence shown here is derived from an EMBL/GenBank/DDBJ whole genome shotgun (WGS) entry which is preliminary data.</text>
</comment>
<dbReference type="SMART" id="SM00421">
    <property type="entry name" value="HTH_LUXR"/>
    <property type="match status" value="1"/>
</dbReference>
<evidence type="ECO:0000256" key="3">
    <source>
        <dbReference type="ARBA" id="ARBA00023163"/>
    </source>
</evidence>